<feature type="domain" description="DXP reductoisomerase C-terminal" evidence="12">
    <location>
        <begin position="260"/>
        <end position="374"/>
    </location>
</feature>
<feature type="domain" description="1-deoxy-D-xylulose 5-phosphate reductoisomerase C-terminal" evidence="11">
    <location>
        <begin position="143"/>
        <end position="226"/>
    </location>
</feature>
<keyword evidence="4 9" id="KW-0521">NADP</keyword>
<dbReference type="Proteomes" id="UP000886808">
    <property type="component" value="Unassembled WGS sequence"/>
</dbReference>
<feature type="binding site" evidence="9">
    <location>
        <position position="214"/>
    </location>
    <ligand>
        <name>1-deoxy-D-xylulose 5-phosphate</name>
        <dbReference type="ChEBI" id="CHEBI:57792"/>
    </ligand>
</feature>
<feature type="binding site" evidence="9">
    <location>
        <position position="215"/>
    </location>
    <ligand>
        <name>1-deoxy-D-xylulose 5-phosphate</name>
        <dbReference type="ChEBI" id="CHEBI:57792"/>
    </ligand>
</feature>
<evidence type="ECO:0000256" key="7">
    <source>
        <dbReference type="ARBA" id="ARBA00023229"/>
    </source>
</evidence>
<feature type="binding site" evidence="9">
    <location>
        <position position="14"/>
    </location>
    <ligand>
        <name>NADPH</name>
        <dbReference type="ChEBI" id="CHEBI:57783"/>
    </ligand>
</feature>
<feature type="binding site" evidence="9">
    <location>
        <position position="218"/>
    </location>
    <ligand>
        <name>Mn(2+)</name>
        <dbReference type="ChEBI" id="CHEBI:29035"/>
    </ligand>
</feature>
<evidence type="ECO:0000259" key="12">
    <source>
        <dbReference type="Pfam" id="PF13288"/>
    </source>
</evidence>
<evidence type="ECO:0000313" key="14">
    <source>
        <dbReference type="Proteomes" id="UP000886808"/>
    </source>
</evidence>
<dbReference type="GO" id="GO:0051484">
    <property type="term" value="P:isopentenyl diphosphate biosynthetic process, methylerythritol 4-phosphate pathway involved in terpenoid biosynthetic process"/>
    <property type="evidence" value="ECO:0007669"/>
    <property type="project" value="TreeGrafter"/>
</dbReference>
<reference evidence="13" key="2">
    <citation type="submission" date="2021-04" db="EMBL/GenBank/DDBJ databases">
        <authorList>
            <person name="Gilroy R."/>
        </authorList>
    </citation>
    <scope>NUCLEOTIDE SEQUENCE</scope>
    <source>
        <strain evidence="13">CHK193-4272</strain>
    </source>
</reference>
<dbReference type="PANTHER" id="PTHR30525:SF0">
    <property type="entry name" value="1-DEOXY-D-XYLULOSE 5-PHOSPHATE REDUCTOISOMERASE, CHLOROPLASTIC"/>
    <property type="match status" value="1"/>
</dbReference>
<feature type="binding site" evidence="9">
    <location>
        <position position="202"/>
    </location>
    <ligand>
        <name>NADPH</name>
        <dbReference type="ChEBI" id="CHEBI:57783"/>
    </ligand>
</feature>
<gene>
    <name evidence="9" type="primary">dxr</name>
    <name evidence="13" type="ORF">H9746_08010</name>
</gene>
<dbReference type="SUPFAM" id="SSF69055">
    <property type="entry name" value="1-deoxy-D-xylulose-5-phosphate reductoisomerase, C-terminal domain"/>
    <property type="match status" value="1"/>
</dbReference>
<dbReference type="PANTHER" id="PTHR30525">
    <property type="entry name" value="1-DEOXY-D-XYLULOSE 5-PHOSPHATE REDUCTOISOMERASE"/>
    <property type="match status" value="1"/>
</dbReference>
<keyword evidence="7 9" id="KW-0414">Isoprene biosynthesis</keyword>
<feature type="binding site" evidence="9">
    <location>
        <position position="12"/>
    </location>
    <ligand>
        <name>NADPH</name>
        <dbReference type="ChEBI" id="CHEBI:57783"/>
    </ligand>
</feature>
<feature type="binding site" evidence="9">
    <location>
        <position position="147"/>
    </location>
    <ligand>
        <name>Mn(2+)</name>
        <dbReference type="ChEBI" id="CHEBI:29035"/>
    </ligand>
</feature>
<comment type="pathway">
    <text evidence="1 9">Isoprenoid biosynthesis; isopentenyl diphosphate biosynthesis via DXP pathway; isopentenyl diphosphate from 1-deoxy-D-xylulose 5-phosphate: step 1/6.</text>
</comment>
<comment type="cofactor">
    <cofactor evidence="9">
        <name>Mg(2+)</name>
        <dbReference type="ChEBI" id="CHEBI:18420"/>
    </cofactor>
    <cofactor evidence="9">
        <name>Mn(2+)</name>
        <dbReference type="ChEBI" id="CHEBI:29035"/>
    </cofactor>
</comment>
<dbReference type="GO" id="GO:0030145">
    <property type="term" value="F:manganese ion binding"/>
    <property type="evidence" value="ECO:0007669"/>
    <property type="project" value="TreeGrafter"/>
</dbReference>
<dbReference type="InterPro" id="IPR013512">
    <property type="entry name" value="DXP_reductoisomerase_N"/>
</dbReference>
<feature type="binding site" evidence="9">
    <location>
        <position position="123"/>
    </location>
    <ligand>
        <name>NADPH</name>
        <dbReference type="ChEBI" id="CHEBI:57783"/>
    </ligand>
</feature>
<keyword evidence="6 9" id="KW-0464">Manganese</keyword>
<dbReference type="InterPro" id="IPR003821">
    <property type="entry name" value="DXP_reductoisomerase"/>
</dbReference>
<comment type="similarity">
    <text evidence="2 9">Belongs to the DXR family.</text>
</comment>
<feature type="binding site" evidence="9">
    <location>
        <position position="196"/>
    </location>
    <ligand>
        <name>1-deoxy-D-xylulose 5-phosphate</name>
        <dbReference type="ChEBI" id="CHEBI:57792"/>
    </ligand>
</feature>
<accession>A0A9D1PJF4</accession>
<feature type="domain" description="1-deoxy-D-xylulose 5-phosphate reductoisomerase N-terminal" evidence="10">
    <location>
        <begin position="5"/>
        <end position="129"/>
    </location>
</feature>
<dbReference type="AlphaFoldDB" id="A0A9D1PJF4"/>
<keyword evidence="3 9" id="KW-0479">Metal-binding</keyword>
<dbReference type="GO" id="GO:0070402">
    <property type="term" value="F:NADPH binding"/>
    <property type="evidence" value="ECO:0007669"/>
    <property type="project" value="InterPro"/>
</dbReference>
<feature type="binding site" evidence="9">
    <location>
        <position position="209"/>
    </location>
    <ligand>
        <name>1-deoxy-D-xylulose 5-phosphate</name>
        <dbReference type="ChEBI" id="CHEBI:57792"/>
    </ligand>
</feature>
<dbReference type="InterPro" id="IPR036291">
    <property type="entry name" value="NAD(P)-bd_dom_sf"/>
</dbReference>
<dbReference type="GO" id="GO:0030604">
    <property type="term" value="F:1-deoxy-D-xylulose-5-phosphate reductoisomerase activity"/>
    <property type="evidence" value="ECO:0007669"/>
    <property type="project" value="UniProtKB-UniRule"/>
</dbReference>
<evidence type="ECO:0000256" key="8">
    <source>
        <dbReference type="ARBA" id="ARBA00048543"/>
    </source>
</evidence>
<dbReference type="Pfam" id="PF13288">
    <property type="entry name" value="DXPR_C"/>
    <property type="match status" value="1"/>
</dbReference>
<feature type="binding site" evidence="9">
    <location>
        <position position="173"/>
    </location>
    <ligand>
        <name>1-deoxy-D-xylulose 5-phosphate</name>
        <dbReference type="ChEBI" id="CHEBI:57792"/>
    </ligand>
</feature>
<dbReference type="EC" id="1.1.1.267" evidence="9"/>
<protein>
    <recommendedName>
        <fullName evidence="9">1-deoxy-D-xylulose 5-phosphate reductoisomerase</fullName>
        <shortName evidence="9">DXP reductoisomerase</shortName>
        <ecNumber evidence="9">1.1.1.267</ecNumber>
    </recommendedName>
    <alternativeName>
        <fullName evidence="9">1-deoxyxylulose-5-phosphate reductoisomerase</fullName>
    </alternativeName>
    <alternativeName>
        <fullName evidence="9">2-C-methyl-D-erythritol 4-phosphate synthase</fullName>
    </alternativeName>
</protein>
<feature type="binding site" evidence="9">
    <location>
        <position position="37"/>
    </location>
    <ligand>
        <name>NADPH</name>
        <dbReference type="ChEBI" id="CHEBI:57783"/>
    </ligand>
</feature>
<evidence type="ECO:0000259" key="10">
    <source>
        <dbReference type="Pfam" id="PF02670"/>
    </source>
</evidence>
<feature type="binding site" evidence="9">
    <location>
        <position position="121"/>
    </location>
    <ligand>
        <name>NADPH</name>
        <dbReference type="ChEBI" id="CHEBI:57783"/>
    </ligand>
</feature>
<organism evidence="13 14">
    <name type="scientific">Candidatus Butyricicoccus avistercoris</name>
    <dbReference type="NCBI Taxonomy" id="2838518"/>
    <lineage>
        <taxon>Bacteria</taxon>
        <taxon>Bacillati</taxon>
        <taxon>Bacillota</taxon>
        <taxon>Clostridia</taxon>
        <taxon>Eubacteriales</taxon>
        <taxon>Butyricicoccaceae</taxon>
        <taxon>Butyricicoccus</taxon>
    </lineage>
</organism>
<evidence type="ECO:0000313" key="13">
    <source>
        <dbReference type="EMBL" id="HIV62765.1"/>
    </source>
</evidence>
<dbReference type="Pfam" id="PF02670">
    <property type="entry name" value="DXP_reductoisom"/>
    <property type="match status" value="1"/>
</dbReference>
<dbReference type="FunFam" id="3.40.50.720:FF:000045">
    <property type="entry name" value="1-deoxy-D-xylulose 5-phosphate reductoisomerase"/>
    <property type="match status" value="1"/>
</dbReference>
<dbReference type="HAMAP" id="MF_00183">
    <property type="entry name" value="DXP_reductoisom"/>
    <property type="match status" value="1"/>
</dbReference>
<name>A0A9D1PJF4_9FIRM</name>
<dbReference type="NCBIfam" id="TIGR00243">
    <property type="entry name" value="Dxr"/>
    <property type="match status" value="1"/>
</dbReference>
<dbReference type="NCBIfam" id="NF009114">
    <property type="entry name" value="PRK12464.1"/>
    <property type="match status" value="1"/>
</dbReference>
<feature type="binding site" evidence="9">
    <location>
        <position position="149"/>
    </location>
    <ligand>
        <name>1-deoxy-D-xylulose 5-phosphate</name>
        <dbReference type="ChEBI" id="CHEBI:57792"/>
    </ligand>
</feature>
<evidence type="ECO:0000256" key="3">
    <source>
        <dbReference type="ARBA" id="ARBA00022723"/>
    </source>
</evidence>
<dbReference type="PIRSF" id="PIRSF006205">
    <property type="entry name" value="Dxp_reductismrs"/>
    <property type="match status" value="1"/>
</dbReference>
<feature type="binding site" evidence="9">
    <location>
        <position position="36"/>
    </location>
    <ligand>
        <name>NADPH</name>
        <dbReference type="ChEBI" id="CHEBI:57783"/>
    </ligand>
</feature>
<dbReference type="Gene3D" id="3.40.50.720">
    <property type="entry name" value="NAD(P)-binding Rossmann-like Domain"/>
    <property type="match status" value="1"/>
</dbReference>
<keyword evidence="5 9" id="KW-0560">Oxidoreductase</keyword>
<comment type="function">
    <text evidence="9">Catalyzes the NADPH-dependent rearrangement and reduction of 1-deoxy-D-xylulose-5-phosphate (DXP) to 2-C-methyl-D-erythritol 4-phosphate (MEP).</text>
</comment>
<evidence type="ECO:0000256" key="4">
    <source>
        <dbReference type="ARBA" id="ARBA00022857"/>
    </source>
</evidence>
<keyword evidence="9" id="KW-0460">Magnesium</keyword>
<evidence type="ECO:0000256" key="6">
    <source>
        <dbReference type="ARBA" id="ARBA00023211"/>
    </source>
</evidence>
<evidence type="ECO:0000256" key="9">
    <source>
        <dbReference type="HAMAP-Rule" id="MF_00183"/>
    </source>
</evidence>
<dbReference type="Gene3D" id="1.10.1740.10">
    <property type="match status" value="1"/>
</dbReference>
<feature type="binding site" evidence="9">
    <location>
        <position position="149"/>
    </location>
    <ligand>
        <name>Mn(2+)</name>
        <dbReference type="ChEBI" id="CHEBI:29035"/>
    </ligand>
</feature>
<dbReference type="Pfam" id="PF08436">
    <property type="entry name" value="DXP_redisom_C"/>
    <property type="match status" value="1"/>
</dbReference>
<feature type="binding site" evidence="9">
    <location>
        <position position="122"/>
    </location>
    <ligand>
        <name>1-deoxy-D-xylulose 5-phosphate</name>
        <dbReference type="ChEBI" id="CHEBI:57792"/>
    </ligand>
</feature>
<feature type="binding site" evidence="9">
    <location>
        <position position="11"/>
    </location>
    <ligand>
        <name>NADPH</name>
        <dbReference type="ChEBI" id="CHEBI:57783"/>
    </ligand>
</feature>
<dbReference type="SUPFAM" id="SSF55347">
    <property type="entry name" value="Glyceraldehyde-3-phosphate dehydrogenase-like, C-terminal domain"/>
    <property type="match status" value="1"/>
</dbReference>
<dbReference type="InterPro" id="IPR013644">
    <property type="entry name" value="DXP_reductoisomerase_C"/>
</dbReference>
<dbReference type="InterPro" id="IPR036169">
    <property type="entry name" value="DXPR_C_sf"/>
</dbReference>
<dbReference type="EMBL" id="DXIE01000046">
    <property type="protein sequence ID" value="HIV62765.1"/>
    <property type="molecule type" value="Genomic_DNA"/>
</dbReference>
<comment type="caution">
    <text evidence="9">Lacks conserved residue(s) required for the propagation of feature annotation.</text>
</comment>
<evidence type="ECO:0000256" key="2">
    <source>
        <dbReference type="ARBA" id="ARBA00006825"/>
    </source>
</evidence>
<evidence type="ECO:0000256" key="1">
    <source>
        <dbReference type="ARBA" id="ARBA00005094"/>
    </source>
</evidence>
<comment type="caution">
    <text evidence="13">The sequence shown here is derived from an EMBL/GenBank/DDBJ whole genome shotgun (WGS) entry which is preliminary data.</text>
</comment>
<feature type="binding site" evidence="9">
    <location>
        <position position="148"/>
    </location>
    <ligand>
        <name>1-deoxy-D-xylulose 5-phosphate</name>
        <dbReference type="ChEBI" id="CHEBI:57792"/>
    </ligand>
</feature>
<evidence type="ECO:0000256" key="5">
    <source>
        <dbReference type="ARBA" id="ARBA00023002"/>
    </source>
</evidence>
<reference evidence="13" key="1">
    <citation type="journal article" date="2021" name="PeerJ">
        <title>Extensive microbial diversity within the chicken gut microbiome revealed by metagenomics and culture.</title>
        <authorList>
            <person name="Gilroy R."/>
            <person name="Ravi A."/>
            <person name="Getino M."/>
            <person name="Pursley I."/>
            <person name="Horton D.L."/>
            <person name="Alikhan N.F."/>
            <person name="Baker D."/>
            <person name="Gharbi K."/>
            <person name="Hall N."/>
            <person name="Watson M."/>
            <person name="Adriaenssens E.M."/>
            <person name="Foster-Nyarko E."/>
            <person name="Jarju S."/>
            <person name="Secka A."/>
            <person name="Antonio M."/>
            <person name="Oren A."/>
            <person name="Chaudhuri R.R."/>
            <person name="La Ragione R."/>
            <person name="Hildebrand F."/>
            <person name="Pallen M.J."/>
        </authorList>
    </citation>
    <scope>NUCLEOTIDE SEQUENCE</scope>
    <source>
        <strain evidence="13">CHK193-4272</strain>
    </source>
</reference>
<sequence length="383" mass="41774">MKKRISILGSTGSIGTQTVDVLDSINAEVTALTTNKNIKLLEQQARKLKPKLAVAFDEKAAEDLKIALADTNIKVESGMDGLIHAAAMENTDVVVTAVVGMVGLLPTIAAIDAGHDIALANKETLVCAGSIVTEAARKKGVKILPVDSEHSAIFQCVQAAQGNKLDKIILTASGGPFFGKKYDELKNITREQALKHPNWSMGAKITIDSATMFNKGLELIEAMWLYDMPQEKIEIVVHRESIIHSLIEFEDGAVLAQLDVPDMRLPIQYALTYPERVPCKMDRLNLAKVGKMTFFAPDETAFPALKLARKAASLKGNMGAVMNGANEAAVELFLKEKIGFLDIPELVNDAMEQIKYKQNITLDDVIMYDKQARELVNSALRGN</sequence>
<comment type="catalytic activity">
    <reaction evidence="8">
        <text>2-C-methyl-D-erythritol 4-phosphate + NADP(+) = 1-deoxy-D-xylulose 5-phosphate + NADPH + H(+)</text>
        <dbReference type="Rhea" id="RHEA:13717"/>
        <dbReference type="ChEBI" id="CHEBI:15378"/>
        <dbReference type="ChEBI" id="CHEBI:57783"/>
        <dbReference type="ChEBI" id="CHEBI:57792"/>
        <dbReference type="ChEBI" id="CHEBI:58262"/>
        <dbReference type="ChEBI" id="CHEBI:58349"/>
        <dbReference type="EC" id="1.1.1.267"/>
    </reaction>
    <physiologicalReaction direction="right-to-left" evidence="8">
        <dbReference type="Rhea" id="RHEA:13719"/>
    </physiologicalReaction>
</comment>
<feature type="binding site" evidence="9">
    <location>
        <position position="218"/>
    </location>
    <ligand>
        <name>1-deoxy-D-xylulose 5-phosphate</name>
        <dbReference type="ChEBI" id="CHEBI:57792"/>
    </ligand>
</feature>
<feature type="binding site" evidence="9">
    <location>
        <position position="13"/>
    </location>
    <ligand>
        <name>NADPH</name>
        <dbReference type="ChEBI" id="CHEBI:57783"/>
    </ligand>
</feature>
<evidence type="ECO:0000259" key="11">
    <source>
        <dbReference type="Pfam" id="PF08436"/>
    </source>
</evidence>
<proteinExistence type="inferred from homology"/>
<dbReference type="InterPro" id="IPR026877">
    <property type="entry name" value="DXPR_C"/>
</dbReference>
<dbReference type="SUPFAM" id="SSF51735">
    <property type="entry name" value="NAD(P)-binding Rossmann-fold domains"/>
    <property type="match status" value="1"/>
</dbReference>